<dbReference type="Proteomes" id="UP000176951">
    <property type="component" value="Unassembled WGS sequence"/>
</dbReference>
<keyword evidence="9 14" id="KW-0067">ATP-binding</keyword>
<evidence type="ECO:0000256" key="13">
    <source>
        <dbReference type="ARBA" id="ARBA00061570"/>
    </source>
</evidence>
<dbReference type="HAMAP" id="MF_01458">
    <property type="entry name" value="FtsH"/>
    <property type="match status" value="1"/>
</dbReference>
<feature type="binding site" evidence="14">
    <location>
        <begin position="184"/>
        <end position="191"/>
    </location>
    <ligand>
        <name>ATP</name>
        <dbReference type="ChEBI" id="CHEBI:30616"/>
    </ligand>
</feature>
<evidence type="ECO:0000256" key="2">
    <source>
        <dbReference type="ARBA" id="ARBA00010044"/>
    </source>
</evidence>
<evidence type="ECO:0000256" key="5">
    <source>
        <dbReference type="ARBA" id="ARBA00022723"/>
    </source>
</evidence>
<evidence type="ECO:0000256" key="12">
    <source>
        <dbReference type="ARBA" id="ARBA00023136"/>
    </source>
</evidence>
<dbReference type="Pfam" id="PF00004">
    <property type="entry name" value="AAA"/>
    <property type="match status" value="1"/>
</dbReference>
<dbReference type="PANTHER" id="PTHR23076">
    <property type="entry name" value="METALLOPROTEASE M41 FTSH"/>
    <property type="match status" value="1"/>
</dbReference>
<dbReference type="GO" id="GO:0006508">
    <property type="term" value="P:proteolysis"/>
    <property type="evidence" value="ECO:0007669"/>
    <property type="project" value="UniProtKB-KW"/>
</dbReference>
<comment type="function">
    <text evidence="14">Acts as a processive, ATP-dependent zinc metallopeptidase for both cytoplasmic and membrane proteins. Plays a role in the quality control of integral membrane proteins.</text>
</comment>
<comment type="cofactor">
    <cofactor evidence="14">
        <name>Zn(2+)</name>
        <dbReference type="ChEBI" id="CHEBI:29105"/>
    </cofactor>
    <text evidence="14">Binds 1 zinc ion per subunit.</text>
</comment>
<comment type="subunit">
    <text evidence="14">Homohexamer.</text>
</comment>
<comment type="subcellular location">
    <subcellularLocation>
        <location evidence="14">Cell membrane</location>
        <topology evidence="14">Multi-pass membrane protein</topology>
        <orientation evidence="14">Cytoplasmic side</orientation>
    </subcellularLocation>
    <subcellularLocation>
        <location evidence="1">Membrane</location>
    </subcellularLocation>
</comment>
<dbReference type="GO" id="GO:0016887">
    <property type="term" value="F:ATP hydrolysis activity"/>
    <property type="evidence" value="ECO:0007669"/>
    <property type="project" value="UniProtKB-UniRule"/>
</dbReference>
<dbReference type="GO" id="GO:0004222">
    <property type="term" value="F:metalloendopeptidase activity"/>
    <property type="evidence" value="ECO:0007669"/>
    <property type="project" value="InterPro"/>
</dbReference>
<reference evidence="18 19" key="1">
    <citation type="journal article" date="2016" name="Nat. Commun.">
        <title>Thousands of microbial genomes shed light on interconnected biogeochemical processes in an aquifer system.</title>
        <authorList>
            <person name="Anantharaman K."/>
            <person name="Brown C.T."/>
            <person name="Hug L.A."/>
            <person name="Sharon I."/>
            <person name="Castelle C.J."/>
            <person name="Probst A.J."/>
            <person name="Thomas B.C."/>
            <person name="Singh A."/>
            <person name="Wilkins M.J."/>
            <person name="Karaoz U."/>
            <person name="Brodie E.L."/>
            <person name="Williams K.H."/>
            <person name="Hubbard S.S."/>
            <person name="Banfield J.F."/>
        </authorList>
    </citation>
    <scope>NUCLEOTIDE SEQUENCE [LARGE SCALE GENOMIC DNA]</scope>
</reference>
<dbReference type="CDD" id="cd19501">
    <property type="entry name" value="RecA-like_FtsH"/>
    <property type="match status" value="1"/>
</dbReference>
<feature type="active site" evidence="14">
    <location>
        <position position="407"/>
    </location>
</feature>
<dbReference type="FunFam" id="3.40.50.300:FF:000001">
    <property type="entry name" value="ATP-dependent zinc metalloprotease FtsH"/>
    <property type="match status" value="1"/>
</dbReference>
<dbReference type="Pfam" id="PF17862">
    <property type="entry name" value="AAA_lid_3"/>
    <property type="match status" value="1"/>
</dbReference>
<dbReference type="PANTHER" id="PTHR23076:SF97">
    <property type="entry name" value="ATP-DEPENDENT ZINC METALLOPROTEASE YME1L1"/>
    <property type="match status" value="1"/>
</dbReference>
<feature type="region of interest" description="Disordered" evidence="16">
    <location>
        <begin position="590"/>
        <end position="609"/>
    </location>
</feature>
<accession>A0A1G2PU18</accession>
<dbReference type="InterPro" id="IPR003593">
    <property type="entry name" value="AAA+_ATPase"/>
</dbReference>
<protein>
    <recommendedName>
        <fullName evidence="14">ATP-dependent zinc metalloprotease FtsH</fullName>
        <ecNumber evidence="14">3.4.24.-</ecNumber>
    </recommendedName>
</protein>
<dbReference type="InterPro" id="IPR000642">
    <property type="entry name" value="Peptidase_M41"/>
</dbReference>
<sequence>MGALSALFGNTPAKEITLSELASQINDGKVEYIHVKEQGLEIKLKDGTIQQAKKEEGQLTQSLINLGVPAEKIAASHIEIKNESGLSFFLGAILPLILPFILFGLFLWFLMGRAQQGSMQAFSFGKAKARLFNGKNNKERVTFKNVAGVDEAKEELKEVVEFLKVPRKFLDIGARIPRGVLLMGSPGTGKTLLARAVAGEANVPFYHMSGSEFVEMFVGVGASRVRDLFETAKNNAPAIIFIDEIDAVGRLRGAGLGGGHDEREQTLNQILVEMDGFERDTNVIIIAATNRPDVLDPALLRPGRFDRRIILEEPDIKAREEILKIHAQDKKIGPDINLRSIAERTPGFSGADLANLINEAAILAARRNKFFVAQIELIESIDKIMLGPERKSHALSIREKKITAYHEGGHALVAASIKAADPVHKVSIVSRGFAGGYTIKLPTEDKRLHTRSEFIADLAIMLGGYTAEEIIFKELTTGASNDLQKAAELSRKLITEFGMSKALGPVTFVEKNELVFLGRELGEQRHYSEETAKKIDHEMQFLINEAHKTAREILSRKLSTLHLIAQKLIEKETLERAEFEELIKSVGKKVSSTAKKSRKDTFGLEPSAV</sequence>
<dbReference type="InterPro" id="IPR037219">
    <property type="entry name" value="Peptidase_M41-like"/>
</dbReference>
<evidence type="ECO:0000259" key="17">
    <source>
        <dbReference type="SMART" id="SM00382"/>
    </source>
</evidence>
<evidence type="ECO:0000256" key="10">
    <source>
        <dbReference type="ARBA" id="ARBA00022989"/>
    </source>
</evidence>
<dbReference type="InterPro" id="IPR003959">
    <property type="entry name" value="ATPase_AAA_core"/>
</dbReference>
<comment type="caution">
    <text evidence="18">The sequence shown here is derived from an EMBL/GenBank/DDBJ whole genome shotgun (WGS) entry which is preliminary data.</text>
</comment>
<dbReference type="GO" id="GO:0005886">
    <property type="term" value="C:plasma membrane"/>
    <property type="evidence" value="ECO:0007669"/>
    <property type="project" value="UniProtKB-SubCell"/>
</dbReference>
<dbReference type="EMBL" id="MHSW01000018">
    <property type="protein sequence ID" value="OHA51838.1"/>
    <property type="molecule type" value="Genomic_DNA"/>
</dbReference>
<evidence type="ECO:0000256" key="4">
    <source>
        <dbReference type="ARBA" id="ARBA00022692"/>
    </source>
</evidence>
<evidence type="ECO:0000256" key="1">
    <source>
        <dbReference type="ARBA" id="ARBA00004370"/>
    </source>
</evidence>
<keyword evidence="7 14" id="KW-0378">Hydrolase</keyword>
<dbReference type="GO" id="GO:0004176">
    <property type="term" value="F:ATP-dependent peptidase activity"/>
    <property type="evidence" value="ECO:0007669"/>
    <property type="project" value="InterPro"/>
</dbReference>
<keyword evidence="6 14" id="KW-0547">Nucleotide-binding</keyword>
<keyword evidence="8 14" id="KW-0862">Zinc</keyword>
<evidence type="ECO:0000256" key="6">
    <source>
        <dbReference type="ARBA" id="ARBA00022741"/>
    </source>
</evidence>
<dbReference type="InterPro" id="IPR005936">
    <property type="entry name" value="FtsH"/>
</dbReference>
<dbReference type="GO" id="GO:0030163">
    <property type="term" value="P:protein catabolic process"/>
    <property type="evidence" value="ECO:0007669"/>
    <property type="project" value="UniProtKB-UniRule"/>
</dbReference>
<evidence type="ECO:0000256" key="15">
    <source>
        <dbReference type="RuleBase" id="RU003651"/>
    </source>
</evidence>
<evidence type="ECO:0000256" key="7">
    <source>
        <dbReference type="ARBA" id="ARBA00022801"/>
    </source>
</evidence>
<dbReference type="InterPro" id="IPR041569">
    <property type="entry name" value="AAA_lid_3"/>
</dbReference>
<dbReference type="FunFam" id="1.20.58.760:FF:000001">
    <property type="entry name" value="ATP-dependent zinc metalloprotease FtsH"/>
    <property type="match status" value="1"/>
</dbReference>
<dbReference type="Gene3D" id="1.10.8.60">
    <property type="match status" value="1"/>
</dbReference>
<dbReference type="GO" id="GO:0008270">
    <property type="term" value="F:zinc ion binding"/>
    <property type="evidence" value="ECO:0007669"/>
    <property type="project" value="UniProtKB-UniRule"/>
</dbReference>
<comment type="similarity">
    <text evidence="2 14">In the C-terminal section; belongs to the peptidase M41 family.</text>
</comment>
<evidence type="ECO:0000256" key="11">
    <source>
        <dbReference type="ARBA" id="ARBA00023049"/>
    </source>
</evidence>
<comment type="caution">
    <text evidence="14">Lacks conserved residue(s) required for the propagation of feature annotation.</text>
</comment>
<keyword evidence="4 14" id="KW-0812">Transmembrane</keyword>
<feature type="domain" description="AAA+ ATPase" evidence="17">
    <location>
        <begin position="176"/>
        <end position="315"/>
    </location>
</feature>
<comment type="similarity">
    <text evidence="13 14">In the central section; belongs to the AAA ATPase family.</text>
</comment>
<dbReference type="PROSITE" id="PS00674">
    <property type="entry name" value="AAA"/>
    <property type="match status" value="1"/>
</dbReference>
<dbReference type="Pfam" id="PF01434">
    <property type="entry name" value="Peptidase_M41"/>
    <property type="match status" value="1"/>
</dbReference>
<dbReference type="EC" id="3.4.24.-" evidence="14"/>
<keyword evidence="10 14" id="KW-1133">Transmembrane helix</keyword>
<dbReference type="Gene3D" id="1.20.58.760">
    <property type="entry name" value="Peptidase M41"/>
    <property type="match status" value="1"/>
</dbReference>
<keyword evidence="11 14" id="KW-0482">Metalloprotease</keyword>
<dbReference type="InterPro" id="IPR003960">
    <property type="entry name" value="ATPase_AAA_CS"/>
</dbReference>
<feature type="binding site" evidence="14">
    <location>
        <position position="410"/>
    </location>
    <ligand>
        <name>Zn(2+)</name>
        <dbReference type="ChEBI" id="CHEBI:29105"/>
        <note>catalytic</note>
    </ligand>
</feature>
<dbReference type="SMART" id="SM00382">
    <property type="entry name" value="AAA"/>
    <property type="match status" value="1"/>
</dbReference>
<keyword evidence="14" id="KW-1003">Cell membrane</keyword>
<feature type="binding site" evidence="14">
    <location>
        <position position="406"/>
    </location>
    <ligand>
        <name>Zn(2+)</name>
        <dbReference type="ChEBI" id="CHEBI:29105"/>
        <note>catalytic</note>
    </ligand>
</feature>
<evidence type="ECO:0000256" key="14">
    <source>
        <dbReference type="HAMAP-Rule" id="MF_01458"/>
    </source>
</evidence>
<dbReference type="AlphaFoldDB" id="A0A1G2PU18"/>
<evidence type="ECO:0000256" key="9">
    <source>
        <dbReference type="ARBA" id="ARBA00022840"/>
    </source>
</evidence>
<comment type="similarity">
    <text evidence="15">Belongs to the AAA ATPase family.</text>
</comment>
<dbReference type="InterPro" id="IPR027417">
    <property type="entry name" value="P-loop_NTPase"/>
</dbReference>
<name>A0A1G2PU18_9BACT</name>
<evidence type="ECO:0000256" key="8">
    <source>
        <dbReference type="ARBA" id="ARBA00022833"/>
    </source>
</evidence>
<gene>
    <name evidence="14" type="primary">ftsH</name>
    <name evidence="18" type="ORF">A3A97_00055</name>
</gene>
<keyword evidence="12 14" id="KW-0472">Membrane</keyword>
<organism evidence="18 19">
    <name type="scientific">Candidatus Terrybacteria bacterium RIFCSPLOWO2_01_FULL_40_23</name>
    <dbReference type="NCBI Taxonomy" id="1802366"/>
    <lineage>
        <taxon>Bacteria</taxon>
        <taxon>Candidatus Terryibacteriota</taxon>
    </lineage>
</organism>
<keyword evidence="18" id="KW-0131">Cell cycle</keyword>
<keyword evidence="18" id="KW-0132">Cell division</keyword>
<evidence type="ECO:0000256" key="3">
    <source>
        <dbReference type="ARBA" id="ARBA00022670"/>
    </source>
</evidence>
<keyword evidence="5 14" id="KW-0479">Metal-binding</keyword>
<dbReference type="NCBIfam" id="TIGR01241">
    <property type="entry name" value="FtsH_fam"/>
    <property type="match status" value="1"/>
</dbReference>
<keyword evidence="3 14" id="KW-0645">Protease</keyword>
<dbReference type="SUPFAM" id="SSF52540">
    <property type="entry name" value="P-loop containing nucleoside triphosphate hydrolases"/>
    <property type="match status" value="1"/>
</dbReference>
<feature type="binding site" evidence="14">
    <location>
        <position position="482"/>
    </location>
    <ligand>
        <name>Zn(2+)</name>
        <dbReference type="ChEBI" id="CHEBI:29105"/>
        <note>catalytic</note>
    </ligand>
</feature>
<dbReference type="GO" id="GO:0005524">
    <property type="term" value="F:ATP binding"/>
    <property type="evidence" value="ECO:0007669"/>
    <property type="project" value="UniProtKB-UniRule"/>
</dbReference>
<evidence type="ECO:0000313" key="19">
    <source>
        <dbReference type="Proteomes" id="UP000176951"/>
    </source>
</evidence>
<proteinExistence type="inferred from homology"/>
<dbReference type="Gene3D" id="3.40.50.300">
    <property type="entry name" value="P-loop containing nucleotide triphosphate hydrolases"/>
    <property type="match status" value="1"/>
</dbReference>
<evidence type="ECO:0000256" key="16">
    <source>
        <dbReference type="SAM" id="MobiDB-lite"/>
    </source>
</evidence>
<evidence type="ECO:0000313" key="18">
    <source>
        <dbReference type="EMBL" id="OHA51838.1"/>
    </source>
</evidence>
<dbReference type="FunFam" id="1.10.8.60:FF:000001">
    <property type="entry name" value="ATP-dependent zinc metalloprotease FtsH"/>
    <property type="match status" value="1"/>
</dbReference>
<dbReference type="SUPFAM" id="SSF140990">
    <property type="entry name" value="FtsH protease domain-like"/>
    <property type="match status" value="1"/>
</dbReference>
<dbReference type="GO" id="GO:0051301">
    <property type="term" value="P:cell division"/>
    <property type="evidence" value="ECO:0007669"/>
    <property type="project" value="UniProtKB-KW"/>
</dbReference>
<feature type="transmembrane region" description="Helical" evidence="14">
    <location>
        <begin position="86"/>
        <end position="111"/>
    </location>
</feature>